<feature type="chain" id="PRO_5002110674" description="Thioredoxin domain-containing protein" evidence="2">
    <location>
        <begin position="29"/>
        <end position="554"/>
    </location>
</feature>
<dbReference type="PROSITE" id="PS51352">
    <property type="entry name" value="THIOREDOXIN_2"/>
    <property type="match status" value="3"/>
</dbReference>
<accession>A0A0B6Z5K1</accession>
<dbReference type="InterPro" id="IPR036249">
    <property type="entry name" value="Thioredoxin-like_sf"/>
</dbReference>
<dbReference type="InterPro" id="IPR017937">
    <property type="entry name" value="Thioredoxin_CS"/>
</dbReference>
<dbReference type="PANTHER" id="PTHR45672:SF2">
    <property type="entry name" value="PROTEIN DISULFIDE-ISOMERASE A5"/>
    <property type="match status" value="1"/>
</dbReference>
<dbReference type="GO" id="GO:0006457">
    <property type="term" value="P:protein folding"/>
    <property type="evidence" value="ECO:0007669"/>
    <property type="project" value="TreeGrafter"/>
</dbReference>
<dbReference type="EMBL" id="HACG01016095">
    <property type="protein sequence ID" value="CEK62960.1"/>
    <property type="molecule type" value="Transcribed_RNA"/>
</dbReference>
<dbReference type="SUPFAM" id="SSF52833">
    <property type="entry name" value="Thioredoxin-like"/>
    <property type="match status" value="4"/>
</dbReference>
<dbReference type="InterPro" id="IPR051063">
    <property type="entry name" value="PDI"/>
</dbReference>
<dbReference type="InterPro" id="IPR013766">
    <property type="entry name" value="Thioredoxin_domain"/>
</dbReference>
<keyword evidence="2" id="KW-0732">Signal</keyword>
<evidence type="ECO:0000256" key="2">
    <source>
        <dbReference type="SAM" id="SignalP"/>
    </source>
</evidence>
<dbReference type="CDD" id="cd02997">
    <property type="entry name" value="PDI_a_PDIR"/>
    <property type="match status" value="3"/>
</dbReference>
<dbReference type="GO" id="GO:0005783">
    <property type="term" value="C:endoplasmic reticulum"/>
    <property type="evidence" value="ECO:0007669"/>
    <property type="project" value="TreeGrafter"/>
</dbReference>
<sequence length="554" mass="63797">NMATVIGYSVLILCAFVLLLLVPYHSSAQNNSSKKSFIIKVEDYKDFKKLLRTKTNLLVICAQSEKATAKVMKLFEEVAEEMKGKATLGYISCEDDKKFCKKLKFSPTEFELKHYKDGEFNKDYDRKLTLKSMVNFLLDPTGELPWEEDPTATDVIHLSTEDSLQKFLKKEKHPILIMFYAPWCGYCKQLKPHFAEAATELKDEVALVGIDVDKPPMMSLRLHYNITGFPTIYYFEKGKVKYKYGGENNKAGIVSWLQNPLPPRDKEKESEWADEESEVIHLTDDTFHEFIKQNPSVLVMFYAPWCGHCKKMKPDYTDAAHILKEQSVVGRLAAVDATKAKQLAHEYNVKGFPTVKYFKDGDFAFEVNEREKDKIVQFMKDPKEPPPPPTPEPRWEELESEVTHLTDDTFKPFLKKRKHCLIMFYAPWCGHCKKAKPEFMAAAEKFKSDSKVAFAAVDCTIHTGTCQSHDVTGYPTFKYFNYGKNSQKYMAGREENDFIAFMNDPLNPTPSTNKPSLSESMEDQWKAYYGHQHVRFLNNDSFNQTIVDNVQLLV</sequence>
<gene>
    <name evidence="4" type="primary">ORF46665</name>
</gene>
<dbReference type="Pfam" id="PF00085">
    <property type="entry name" value="Thioredoxin"/>
    <property type="match status" value="3"/>
</dbReference>
<evidence type="ECO:0000313" key="4">
    <source>
        <dbReference type="EMBL" id="CEK62960.1"/>
    </source>
</evidence>
<organism evidence="4">
    <name type="scientific">Arion vulgaris</name>
    <dbReference type="NCBI Taxonomy" id="1028688"/>
    <lineage>
        <taxon>Eukaryota</taxon>
        <taxon>Metazoa</taxon>
        <taxon>Spiralia</taxon>
        <taxon>Lophotrochozoa</taxon>
        <taxon>Mollusca</taxon>
        <taxon>Gastropoda</taxon>
        <taxon>Heterobranchia</taxon>
        <taxon>Euthyneura</taxon>
        <taxon>Panpulmonata</taxon>
        <taxon>Eupulmonata</taxon>
        <taxon>Stylommatophora</taxon>
        <taxon>Helicina</taxon>
        <taxon>Arionoidea</taxon>
        <taxon>Arionidae</taxon>
        <taxon>Arion</taxon>
    </lineage>
</organism>
<comment type="similarity">
    <text evidence="1">Belongs to the protein disulfide isomerase family.</text>
</comment>
<name>A0A0B6Z5K1_9EUPU</name>
<dbReference type="FunFam" id="3.40.30.10:FF:000029">
    <property type="entry name" value="protein disulfide-isomerase A5 isoform X2"/>
    <property type="match status" value="1"/>
</dbReference>
<dbReference type="GO" id="GO:0003756">
    <property type="term" value="F:protein disulfide isomerase activity"/>
    <property type="evidence" value="ECO:0007669"/>
    <property type="project" value="InterPro"/>
</dbReference>
<feature type="domain" description="Thioredoxin" evidence="3">
    <location>
        <begin position="380"/>
        <end position="507"/>
    </location>
</feature>
<proteinExistence type="inferred from homology"/>
<feature type="non-terminal residue" evidence="4">
    <location>
        <position position="1"/>
    </location>
</feature>
<feature type="domain" description="Thioredoxin" evidence="3">
    <location>
        <begin position="267"/>
        <end position="379"/>
    </location>
</feature>
<protein>
    <recommendedName>
        <fullName evidence="3">Thioredoxin domain-containing protein</fullName>
    </recommendedName>
</protein>
<dbReference type="PROSITE" id="PS00194">
    <property type="entry name" value="THIOREDOXIN_1"/>
    <property type="match status" value="2"/>
</dbReference>
<dbReference type="AlphaFoldDB" id="A0A0B6Z5K1"/>
<feature type="non-terminal residue" evidence="4">
    <location>
        <position position="554"/>
    </location>
</feature>
<dbReference type="PRINTS" id="PR00421">
    <property type="entry name" value="THIOREDOXIN"/>
</dbReference>
<feature type="signal peptide" evidence="2">
    <location>
        <begin position="1"/>
        <end position="28"/>
    </location>
</feature>
<dbReference type="PANTHER" id="PTHR45672">
    <property type="entry name" value="PROTEIN DISULFIDE-ISOMERASE C17H9.14C-RELATED"/>
    <property type="match status" value="1"/>
</dbReference>
<reference evidence="4" key="1">
    <citation type="submission" date="2014-12" db="EMBL/GenBank/DDBJ databases">
        <title>Insight into the proteome of Arion vulgaris.</title>
        <authorList>
            <person name="Aradska J."/>
            <person name="Bulat T."/>
            <person name="Smidak R."/>
            <person name="Sarate P."/>
            <person name="Gangsoo J."/>
            <person name="Sialana F."/>
            <person name="Bilban M."/>
            <person name="Lubec G."/>
        </authorList>
    </citation>
    <scope>NUCLEOTIDE SEQUENCE</scope>
    <source>
        <tissue evidence="4">Skin</tissue>
    </source>
</reference>
<dbReference type="Gene3D" id="3.40.30.10">
    <property type="entry name" value="Glutaredoxin"/>
    <property type="match status" value="4"/>
</dbReference>
<dbReference type="InterPro" id="IPR046374">
    <property type="entry name" value="PDI_a_PDIR"/>
</dbReference>
<feature type="domain" description="Thioredoxin" evidence="3">
    <location>
        <begin position="138"/>
        <end position="262"/>
    </location>
</feature>
<evidence type="ECO:0000256" key="1">
    <source>
        <dbReference type="ARBA" id="ARBA00006347"/>
    </source>
</evidence>
<evidence type="ECO:0000259" key="3">
    <source>
        <dbReference type="PROSITE" id="PS51352"/>
    </source>
</evidence>